<reference evidence="1 2" key="1">
    <citation type="journal article" date="2014" name="Agronomy (Basel)">
        <title>A Draft Genome Sequence for Ensete ventricosum, the Drought-Tolerant Tree Against Hunger.</title>
        <authorList>
            <person name="Harrison J."/>
            <person name="Moore K.A."/>
            <person name="Paszkiewicz K."/>
            <person name="Jones T."/>
            <person name="Grant M."/>
            <person name="Ambacheew D."/>
            <person name="Muzemil S."/>
            <person name="Studholme D.J."/>
        </authorList>
    </citation>
    <scope>NUCLEOTIDE SEQUENCE [LARGE SCALE GENOMIC DNA]</scope>
</reference>
<protein>
    <submittedName>
        <fullName evidence="1">Uncharacterized protein</fullName>
    </submittedName>
</protein>
<accession>A0A426ZD38</accession>
<comment type="caution">
    <text evidence="1">The sequence shown here is derived from an EMBL/GenBank/DDBJ whole genome shotgun (WGS) entry which is preliminary data.</text>
</comment>
<dbReference type="EMBL" id="AMZH03007198">
    <property type="protein sequence ID" value="RRT61907.1"/>
    <property type="molecule type" value="Genomic_DNA"/>
</dbReference>
<dbReference type="Proteomes" id="UP000287651">
    <property type="component" value="Unassembled WGS sequence"/>
</dbReference>
<evidence type="ECO:0000313" key="2">
    <source>
        <dbReference type="Proteomes" id="UP000287651"/>
    </source>
</evidence>
<name>A0A426ZD38_ENSVE</name>
<proteinExistence type="predicted"/>
<sequence length="117" mass="12892">MAQAPPASSALRSDLDGWLRLSADDRHQSRTSIPNPSLLLIPLSPLPRLRCPADPAGSSDGHAGNIVGRWRCRFFRDESLGRQLFTRKSTPPLTALKLTPLSPNRRYPSLLFFVASS</sequence>
<organism evidence="1 2">
    <name type="scientific">Ensete ventricosum</name>
    <name type="common">Abyssinian banana</name>
    <name type="synonym">Musa ensete</name>
    <dbReference type="NCBI Taxonomy" id="4639"/>
    <lineage>
        <taxon>Eukaryota</taxon>
        <taxon>Viridiplantae</taxon>
        <taxon>Streptophyta</taxon>
        <taxon>Embryophyta</taxon>
        <taxon>Tracheophyta</taxon>
        <taxon>Spermatophyta</taxon>
        <taxon>Magnoliopsida</taxon>
        <taxon>Liliopsida</taxon>
        <taxon>Zingiberales</taxon>
        <taxon>Musaceae</taxon>
        <taxon>Ensete</taxon>
    </lineage>
</organism>
<evidence type="ECO:0000313" key="1">
    <source>
        <dbReference type="EMBL" id="RRT61907.1"/>
    </source>
</evidence>
<dbReference type="AlphaFoldDB" id="A0A426ZD38"/>
<gene>
    <name evidence="1" type="ORF">B296_00027422</name>
</gene>